<accession>A0A819ZMS8</accession>
<protein>
    <submittedName>
        <fullName evidence="1">Uncharacterized protein</fullName>
    </submittedName>
</protein>
<reference evidence="1" key="1">
    <citation type="submission" date="2021-02" db="EMBL/GenBank/DDBJ databases">
        <authorList>
            <person name="Nowell W R."/>
        </authorList>
    </citation>
    <scope>NUCLEOTIDE SEQUENCE</scope>
</reference>
<sequence length="138" mass="16262">MKFIIVFSNLNYRIQCSVIDYYQSFDLIFKYHKTNRWHSLKNSDDINSSGQVKYFFENDFLINNDAQLKSSSIIKIQSFNQYPLLFQLPFLTNLVSLQIESICENSISHFDLPQLKKLIFSSCINISCLKIIINNWSL</sequence>
<dbReference type="AlphaFoldDB" id="A0A819ZMS8"/>
<evidence type="ECO:0000313" key="1">
    <source>
        <dbReference type="EMBL" id="CAF4176743.1"/>
    </source>
</evidence>
<dbReference type="EMBL" id="CAJOAZ010008075">
    <property type="protein sequence ID" value="CAF4176743.1"/>
    <property type="molecule type" value="Genomic_DNA"/>
</dbReference>
<proteinExistence type="predicted"/>
<evidence type="ECO:0000313" key="2">
    <source>
        <dbReference type="Proteomes" id="UP000663844"/>
    </source>
</evidence>
<gene>
    <name evidence="1" type="ORF">OXD698_LOCUS39489</name>
</gene>
<organism evidence="1 2">
    <name type="scientific">Adineta steineri</name>
    <dbReference type="NCBI Taxonomy" id="433720"/>
    <lineage>
        <taxon>Eukaryota</taxon>
        <taxon>Metazoa</taxon>
        <taxon>Spiralia</taxon>
        <taxon>Gnathifera</taxon>
        <taxon>Rotifera</taxon>
        <taxon>Eurotatoria</taxon>
        <taxon>Bdelloidea</taxon>
        <taxon>Adinetida</taxon>
        <taxon>Adinetidae</taxon>
        <taxon>Adineta</taxon>
    </lineage>
</organism>
<dbReference type="Proteomes" id="UP000663844">
    <property type="component" value="Unassembled WGS sequence"/>
</dbReference>
<name>A0A819ZMS8_9BILA</name>
<comment type="caution">
    <text evidence="1">The sequence shown here is derived from an EMBL/GenBank/DDBJ whole genome shotgun (WGS) entry which is preliminary data.</text>
</comment>